<dbReference type="RefSeq" id="WP_158424087.1">
    <property type="nucleotide sequence ID" value="NZ_JAOQJQ010000001.1"/>
</dbReference>
<keyword evidence="1" id="KW-0255">Endonuclease</keyword>
<dbReference type="Gene3D" id="3.60.15.10">
    <property type="entry name" value="Ribonuclease Z/Hydroxyacylglutathione hydrolase-like"/>
    <property type="match status" value="1"/>
</dbReference>
<protein>
    <submittedName>
        <fullName evidence="2">MBL fold metallo-hydrolase</fullName>
    </submittedName>
</protein>
<dbReference type="SUPFAM" id="SSF56281">
    <property type="entry name" value="Metallo-hydrolase/oxidoreductase"/>
    <property type="match status" value="1"/>
</dbReference>
<accession>A0ABT2TGC2</accession>
<proteinExistence type="predicted"/>
<dbReference type="PANTHER" id="PTHR46018:SF2">
    <property type="entry name" value="ZINC PHOSPHODIESTERASE ELAC PROTEIN 1"/>
    <property type="match status" value="1"/>
</dbReference>
<keyword evidence="1" id="KW-0540">Nuclease</keyword>
<organism evidence="2 3">
    <name type="scientific">Brotonthovivens ammoniilytica</name>
    <dbReference type="NCBI Taxonomy" id="2981725"/>
    <lineage>
        <taxon>Bacteria</taxon>
        <taxon>Bacillati</taxon>
        <taxon>Bacillota</taxon>
        <taxon>Clostridia</taxon>
        <taxon>Lachnospirales</taxon>
        <taxon>Lachnospiraceae</taxon>
        <taxon>Brotonthovivens</taxon>
    </lineage>
</organism>
<keyword evidence="1" id="KW-0378">Hydrolase</keyword>
<dbReference type="InterPro" id="IPR036866">
    <property type="entry name" value="RibonucZ/Hydroxyglut_hydro"/>
</dbReference>
<evidence type="ECO:0000313" key="3">
    <source>
        <dbReference type="Proteomes" id="UP001652442"/>
    </source>
</evidence>
<evidence type="ECO:0000313" key="2">
    <source>
        <dbReference type="EMBL" id="MCU6761243.1"/>
    </source>
</evidence>
<dbReference type="Proteomes" id="UP001652442">
    <property type="component" value="Unassembled WGS sequence"/>
</dbReference>
<evidence type="ECO:0000256" key="1">
    <source>
        <dbReference type="ARBA" id="ARBA00022759"/>
    </source>
</evidence>
<dbReference type="PANTHER" id="PTHR46018">
    <property type="entry name" value="ZINC PHOSPHODIESTERASE ELAC PROTEIN 1"/>
    <property type="match status" value="1"/>
</dbReference>
<keyword evidence="3" id="KW-1185">Reference proteome</keyword>
<dbReference type="Pfam" id="PF23023">
    <property type="entry name" value="Anti-Pycsar_Apyc1"/>
    <property type="match status" value="1"/>
</dbReference>
<dbReference type="EMBL" id="JAOQJQ010000001">
    <property type="protein sequence ID" value="MCU6761243.1"/>
    <property type="molecule type" value="Genomic_DNA"/>
</dbReference>
<sequence>MQLTMLGTGHALVTECYNTCFVLSEDHKHFLVDGGGGNTILKQLKSADIDLRDIHDIFVTHKHIDHILGIIWVIRAICQQMNKKILEQDVRLYAGREVIQILDYLCQTLLNKKESRFIGDRLLFISIKDREEQRILDRRIIFFDIHSTKASQFGFTLYLNDKEKLSCCGDEPYNDSEKDLVSGSKWLMHEAFCLESEAFEFKPHEKHHSTAAEAGQLAERLGAENLILYHTEDKNLACRKILYGKESSKWFHGNLYIPDDLERIEL</sequence>
<reference evidence="2 3" key="1">
    <citation type="journal article" date="2021" name="ISME Commun">
        <title>Automated analysis of genomic sequences facilitates high-throughput and comprehensive description of bacteria.</title>
        <authorList>
            <person name="Hitch T.C.A."/>
        </authorList>
    </citation>
    <scope>NUCLEOTIDE SEQUENCE [LARGE SCALE GENOMIC DNA]</scope>
    <source>
        <strain evidence="2 3">Sanger_109</strain>
    </source>
</reference>
<comment type="caution">
    <text evidence="2">The sequence shown here is derived from an EMBL/GenBank/DDBJ whole genome shotgun (WGS) entry which is preliminary data.</text>
</comment>
<name>A0ABT2TGC2_9FIRM</name>
<gene>
    <name evidence="2" type="ORF">OCV88_02680</name>
</gene>